<evidence type="ECO:0000256" key="1">
    <source>
        <dbReference type="SAM" id="Phobius"/>
    </source>
</evidence>
<evidence type="ECO:0000313" key="3">
    <source>
        <dbReference type="Proteomes" id="UP000199103"/>
    </source>
</evidence>
<name>A0A1H1Z8C3_9ACTN</name>
<keyword evidence="1" id="KW-1133">Transmembrane helix</keyword>
<dbReference type="STRING" id="630515.SAMN04489812_5053"/>
<protein>
    <submittedName>
        <fullName evidence="2">Uncharacterized protein</fullName>
    </submittedName>
</protein>
<keyword evidence="3" id="KW-1185">Reference proteome</keyword>
<dbReference type="Proteomes" id="UP000199103">
    <property type="component" value="Chromosome I"/>
</dbReference>
<sequence>MSRLARLLPMSAVLAVLAVAGGMIAMHQLSIGHTVVTPMAADHVLPAAPHGDRSDPMTSDDHHAVSHGAVSSGAVSSVAGPAMPDHDDHDLGTMTCLAVIGLMLLAWLLWLSPRVRCYPAVIGSRLPPRISVVVPRRRNAMSLQELSVCRT</sequence>
<evidence type="ECO:0000313" key="2">
    <source>
        <dbReference type="EMBL" id="SDT29958.1"/>
    </source>
</evidence>
<accession>A0A1H1Z8C3</accession>
<dbReference type="RefSeq" id="WP_091528715.1">
    <property type="nucleotide sequence ID" value="NZ_LT629772.1"/>
</dbReference>
<keyword evidence="1" id="KW-0472">Membrane</keyword>
<keyword evidence="1" id="KW-0812">Transmembrane</keyword>
<feature type="transmembrane region" description="Helical" evidence="1">
    <location>
        <begin position="91"/>
        <end position="111"/>
    </location>
</feature>
<proteinExistence type="predicted"/>
<organism evidence="2 3">
    <name type="scientific">Microlunatus soli</name>
    <dbReference type="NCBI Taxonomy" id="630515"/>
    <lineage>
        <taxon>Bacteria</taxon>
        <taxon>Bacillati</taxon>
        <taxon>Actinomycetota</taxon>
        <taxon>Actinomycetes</taxon>
        <taxon>Propionibacteriales</taxon>
        <taxon>Propionibacteriaceae</taxon>
        <taxon>Microlunatus</taxon>
    </lineage>
</organism>
<gene>
    <name evidence="2" type="ORF">SAMN04489812_5053</name>
</gene>
<dbReference type="EMBL" id="LT629772">
    <property type="protein sequence ID" value="SDT29958.1"/>
    <property type="molecule type" value="Genomic_DNA"/>
</dbReference>
<reference evidence="2 3" key="1">
    <citation type="submission" date="2016-10" db="EMBL/GenBank/DDBJ databases">
        <authorList>
            <person name="de Groot N.N."/>
        </authorList>
    </citation>
    <scope>NUCLEOTIDE SEQUENCE [LARGE SCALE GENOMIC DNA]</scope>
    <source>
        <strain evidence="2 3">DSM 21800</strain>
    </source>
</reference>
<dbReference type="AlphaFoldDB" id="A0A1H1Z8C3"/>